<dbReference type="GO" id="GO:0140359">
    <property type="term" value="F:ABC-type transporter activity"/>
    <property type="evidence" value="ECO:0007669"/>
    <property type="project" value="InterPro"/>
</dbReference>
<feature type="domain" description="Plant PDR ABC transporter associated" evidence="7">
    <location>
        <begin position="58"/>
        <end position="117"/>
    </location>
</feature>
<dbReference type="eggNOG" id="KOG0065">
    <property type="taxonomic scope" value="Eukaryota"/>
</dbReference>
<accession>B9SMW4</accession>
<dbReference type="Proteomes" id="UP000008311">
    <property type="component" value="Unassembled WGS sequence"/>
</dbReference>
<keyword evidence="9" id="KW-1185">Reference proteome</keyword>
<keyword evidence="3 5" id="KW-1133">Transmembrane helix</keyword>
<evidence type="ECO:0000313" key="9">
    <source>
        <dbReference type="Proteomes" id="UP000008311"/>
    </source>
</evidence>
<keyword evidence="8" id="KW-0547">Nucleotide-binding</keyword>
<evidence type="ECO:0000256" key="3">
    <source>
        <dbReference type="ARBA" id="ARBA00022989"/>
    </source>
</evidence>
<dbReference type="AlphaFoldDB" id="B9SMW4"/>
<dbReference type="EMBL" id="EQ974038">
    <property type="protein sequence ID" value="EEF35085.1"/>
    <property type="molecule type" value="Genomic_DNA"/>
</dbReference>
<comment type="subcellular location">
    <subcellularLocation>
        <location evidence="1">Membrane</location>
        <topology evidence="1">Multi-pass membrane protein</topology>
    </subcellularLocation>
</comment>
<feature type="domain" description="ABC-2 type transporter transmembrane" evidence="6">
    <location>
        <begin position="2"/>
        <end position="53"/>
    </location>
</feature>
<evidence type="ECO:0000256" key="4">
    <source>
        <dbReference type="ARBA" id="ARBA00023136"/>
    </source>
</evidence>
<dbReference type="Pfam" id="PF08370">
    <property type="entry name" value="PDR_assoc"/>
    <property type="match status" value="1"/>
</dbReference>
<evidence type="ECO:0000256" key="5">
    <source>
        <dbReference type="SAM" id="Phobius"/>
    </source>
</evidence>
<sequence>MVTATSLGSLILLLMFTSGGYVLSRDKKKKWWKWAYWVSPMMYGQNAITINEFLGKSWSHVLPNSTEPLGVQVLKSRAAYWYWIGVGALIGFTLLFYFCYTMALTFLGPLEKPQTIIHEECSEPGGRTGGSIHLACHGEDYQMNAGSRGRISKSSSCTKIKATTTIYEVNDFITLKE</sequence>
<gene>
    <name evidence="8" type="ORF">RCOM_0471670</name>
</gene>
<evidence type="ECO:0000259" key="6">
    <source>
        <dbReference type="Pfam" id="PF01061"/>
    </source>
</evidence>
<dbReference type="InterPro" id="IPR013525">
    <property type="entry name" value="ABC2_TM"/>
</dbReference>
<proteinExistence type="predicted"/>
<protein>
    <submittedName>
        <fullName evidence="8">ATP-binding cassette transporter, putative</fullName>
    </submittedName>
</protein>
<dbReference type="PANTHER" id="PTHR48040:SF22">
    <property type="entry name" value="ABC TRANSPORTER DOMAIN-CONTAINING PROTEIN"/>
    <property type="match status" value="1"/>
</dbReference>
<keyword evidence="8" id="KW-0067">ATP-binding</keyword>
<reference evidence="9" key="1">
    <citation type="journal article" date="2010" name="Nat. Biotechnol.">
        <title>Draft genome sequence of the oilseed species Ricinus communis.</title>
        <authorList>
            <person name="Chan A.P."/>
            <person name="Crabtree J."/>
            <person name="Zhao Q."/>
            <person name="Lorenzi H."/>
            <person name="Orvis J."/>
            <person name="Puiu D."/>
            <person name="Melake-Berhan A."/>
            <person name="Jones K.M."/>
            <person name="Redman J."/>
            <person name="Chen G."/>
            <person name="Cahoon E.B."/>
            <person name="Gedil M."/>
            <person name="Stanke M."/>
            <person name="Haas B.J."/>
            <person name="Wortman J.R."/>
            <person name="Fraser-Liggett C.M."/>
            <person name="Ravel J."/>
            <person name="Rabinowicz P.D."/>
        </authorList>
    </citation>
    <scope>NUCLEOTIDE SEQUENCE [LARGE SCALE GENOMIC DNA]</scope>
    <source>
        <strain evidence="9">cv. Hale</strain>
    </source>
</reference>
<dbReference type="Pfam" id="PF01061">
    <property type="entry name" value="ABC2_membrane"/>
    <property type="match status" value="1"/>
</dbReference>
<dbReference type="InParanoid" id="B9SMW4"/>
<name>B9SMW4_RICCO</name>
<evidence type="ECO:0000313" key="8">
    <source>
        <dbReference type="EMBL" id="EEF35085.1"/>
    </source>
</evidence>
<dbReference type="GO" id="GO:0005524">
    <property type="term" value="F:ATP binding"/>
    <property type="evidence" value="ECO:0007669"/>
    <property type="project" value="UniProtKB-KW"/>
</dbReference>
<dbReference type="GO" id="GO:0016020">
    <property type="term" value="C:membrane"/>
    <property type="evidence" value="ECO:0007669"/>
    <property type="project" value="UniProtKB-SubCell"/>
</dbReference>
<dbReference type="PANTHER" id="PTHR48040">
    <property type="entry name" value="PLEIOTROPIC DRUG RESISTANCE PROTEIN 1-LIKE ISOFORM X1"/>
    <property type="match status" value="1"/>
</dbReference>
<keyword evidence="4 5" id="KW-0472">Membrane</keyword>
<organism evidence="8 9">
    <name type="scientific">Ricinus communis</name>
    <name type="common">Castor bean</name>
    <dbReference type="NCBI Taxonomy" id="3988"/>
    <lineage>
        <taxon>Eukaryota</taxon>
        <taxon>Viridiplantae</taxon>
        <taxon>Streptophyta</taxon>
        <taxon>Embryophyta</taxon>
        <taxon>Tracheophyta</taxon>
        <taxon>Spermatophyta</taxon>
        <taxon>Magnoliopsida</taxon>
        <taxon>eudicotyledons</taxon>
        <taxon>Gunneridae</taxon>
        <taxon>Pentapetalae</taxon>
        <taxon>rosids</taxon>
        <taxon>fabids</taxon>
        <taxon>Malpighiales</taxon>
        <taxon>Euphorbiaceae</taxon>
        <taxon>Acalyphoideae</taxon>
        <taxon>Acalypheae</taxon>
        <taxon>Ricinus</taxon>
    </lineage>
</organism>
<dbReference type="InterPro" id="IPR013581">
    <property type="entry name" value="PDR_assoc"/>
</dbReference>
<feature type="transmembrane region" description="Helical" evidence="5">
    <location>
        <begin position="80"/>
        <end position="107"/>
    </location>
</feature>
<keyword evidence="2 5" id="KW-0812">Transmembrane</keyword>
<evidence type="ECO:0000259" key="7">
    <source>
        <dbReference type="Pfam" id="PF08370"/>
    </source>
</evidence>
<evidence type="ECO:0000256" key="1">
    <source>
        <dbReference type="ARBA" id="ARBA00004141"/>
    </source>
</evidence>
<evidence type="ECO:0000256" key="2">
    <source>
        <dbReference type="ARBA" id="ARBA00022692"/>
    </source>
</evidence>